<organism evidence="4 5">
    <name type="scientific">Lachnoclostridium phytofermentans (strain ATCC 700394 / DSM 18823 / ISDg)</name>
    <name type="common">Clostridium phytofermentans</name>
    <dbReference type="NCBI Taxonomy" id="357809"/>
    <lineage>
        <taxon>Bacteria</taxon>
        <taxon>Bacillati</taxon>
        <taxon>Bacillota</taxon>
        <taxon>Clostridia</taxon>
        <taxon>Lachnospirales</taxon>
        <taxon>Lachnospiraceae</taxon>
    </lineage>
</organism>
<dbReference type="SUPFAM" id="SSF50156">
    <property type="entry name" value="PDZ domain-like"/>
    <property type="match status" value="1"/>
</dbReference>
<dbReference type="KEGG" id="cpy:Cphy_2391"/>
<dbReference type="EMBL" id="CP000885">
    <property type="protein sequence ID" value="ABX42752.1"/>
    <property type="molecule type" value="Genomic_DNA"/>
</dbReference>
<name>A9KLK8_LACP7</name>
<dbReference type="HOGENOM" id="CLU_037396_0_0_9"/>
<dbReference type="STRING" id="357809.Cphy_2391"/>
<evidence type="ECO:0000259" key="3">
    <source>
        <dbReference type="Pfam" id="PF19238"/>
    </source>
</evidence>
<dbReference type="InterPro" id="IPR007549">
    <property type="entry name" value="DUF512"/>
</dbReference>
<dbReference type="Pfam" id="PF19238">
    <property type="entry name" value="Radical_SAM_2"/>
    <property type="match status" value="1"/>
</dbReference>
<feature type="domain" description="Putative radical SAM N-terminal" evidence="3">
    <location>
        <begin position="79"/>
        <end position="229"/>
    </location>
</feature>
<dbReference type="AlphaFoldDB" id="A9KLK8"/>
<accession>A9KLK8</accession>
<dbReference type="InterPro" id="IPR058240">
    <property type="entry name" value="rSAM_sf"/>
</dbReference>
<dbReference type="Gene3D" id="2.30.42.10">
    <property type="match status" value="1"/>
</dbReference>
<dbReference type="Pfam" id="PF04459">
    <property type="entry name" value="DUF512"/>
    <property type="match status" value="1"/>
</dbReference>
<evidence type="ECO:0000313" key="4">
    <source>
        <dbReference type="EMBL" id="ABX42752.1"/>
    </source>
</evidence>
<feature type="domain" description="DUF512" evidence="1">
    <location>
        <begin position="232"/>
        <end position="434"/>
    </location>
</feature>
<reference evidence="5" key="1">
    <citation type="submission" date="2007-11" db="EMBL/GenBank/DDBJ databases">
        <title>Complete genome sequence of Clostridium phytofermentans ISDg.</title>
        <authorList>
            <person name="Leschine S.B."/>
            <person name="Warnick T.A."/>
            <person name="Blanchard J.L."/>
            <person name="Schnell D.J."/>
            <person name="Petit E.L."/>
            <person name="LaTouf W.G."/>
            <person name="Copeland A."/>
            <person name="Lucas S."/>
            <person name="Lapidus A."/>
            <person name="Barry K."/>
            <person name="Glavina del Rio T."/>
            <person name="Dalin E."/>
            <person name="Tice H."/>
            <person name="Pitluck S."/>
            <person name="Kiss H."/>
            <person name="Brettin T."/>
            <person name="Bruce D."/>
            <person name="Detter J.C."/>
            <person name="Han C."/>
            <person name="Kuske C."/>
            <person name="Schmutz J."/>
            <person name="Larimer F."/>
            <person name="Land M."/>
            <person name="Hauser L."/>
            <person name="Kyrpides N."/>
            <person name="Kim E.A."/>
            <person name="Richardson P."/>
        </authorList>
    </citation>
    <scope>NUCLEOTIDE SEQUENCE [LARGE SCALE GENOMIC DNA]</scope>
    <source>
        <strain evidence="5">ATCC 700394 / DSM 18823 / ISDg</strain>
    </source>
</reference>
<gene>
    <name evidence="4" type="ordered locus">Cphy_2391</name>
</gene>
<protein>
    <recommendedName>
        <fullName evidence="6">DUF512 domain-containing protein</fullName>
    </recommendedName>
</protein>
<dbReference type="SUPFAM" id="SSF102114">
    <property type="entry name" value="Radical SAM enzymes"/>
    <property type="match status" value="1"/>
</dbReference>
<dbReference type="RefSeq" id="WP_012200406.1">
    <property type="nucleotide sequence ID" value="NC_010001.1"/>
</dbReference>
<evidence type="ECO:0000259" key="2">
    <source>
        <dbReference type="Pfam" id="PF17820"/>
    </source>
</evidence>
<sequence length="450" mass="52035">MERHEYYMEHNQSSRHYIKDVQKGSIAEELELSYGDELLRINGKKIKDVLDYHYLVNDEFLTLLVRKPNGEEWELEIEKDYEQDLGIEFEEGLMDCYQSCRNKCIFCFIDQNPKGMRDTIYFKDDDARLSFLQGNYITLTNMSKEEVDRICFYKLSPINISVHTTNGELRKKMLNNRFAEDTLAYLDQFYEAGLEMNGQIVLCPEYNDGAELDKTIEDLTKYLPFMKSLSVVPVGLSKYRDNLTKLRKFTKVESLKVVEQIEGWQKKIKKERGTRFVFASDEWYINAGLEVPKEEVYEGYPQIENGVGMVRSLVDEVTDYLSKIETTNERVEVSMVTGMLASNIMTQLANQAMDKFKNLTVYVYPIVNHFFGEDITVTGLLTGQDIIEQLKEKPLGEALLIPDVMLRSGEEILLDDMSVKDIEKALQTTIRIVKSDGMSLVNAMIEKSDS</sequence>
<dbReference type="eggNOG" id="COG1625">
    <property type="taxonomic scope" value="Bacteria"/>
</dbReference>
<dbReference type="InterPro" id="IPR045375">
    <property type="entry name" value="Put_radical_SAM-like_N"/>
</dbReference>
<dbReference type="InterPro" id="IPR036034">
    <property type="entry name" value="PDZ_sf"/>
</dbReference>
<dbReference type="InterPro" id="IPR013785">
    <property type="entry name" value="Aldolase_TIM"/>
</dbReference>
<keyword evidence="5" id="KW-1185">Reference proteome</keyword>
<dbReference type="Proteomes" id="UP000000370">
    <property type="component" value="Chromosome"/>
</dbReference>
<proteinExistence type="predicted"/>
<dbReference type="InterPro" id="IPR041489">
    <property type="entry name" value="PDZ_6"/>
</dbReference>
<evidence type="ECO:0000259" key="1">
    <source>
        <dbReference type="Pfam" id="PF04459"/>
    </source>
</evidence>
<dbReference type="Pfam" id="PF17820">
    <property type="entry name" value="PDZ_6"/>
    <property type="match status" value="1"/>
</dbReference>
<dbReference type="Gene3D" id="3.20.20.70">
    <property type="entry name" value="Aldolase class I"/>
    <property type="match status" value="1"/>
</dbReference>
<feature type="domain" description="PDZ" evidence="2">
    <location>
        <begin position="18"/>
        <end position="66"/>
    </location>
</feature>
<evidence type="ECO:0000313" key="5">
    <source>
        <dbReference type="Proteomes" id="UP000000370"/>
    </source>
</evidence>
<evidence type="ECO:0008006" key="6">
    <source>
        <dbReference type="Google" id="ProtNLM"/>
    </source>
</evidence>